<evidence type="ECO:0000256" key="1">
    <source>
        <dbReference type="SAM" id="MobiDB-lite"/>
    </source>
</evidence>
<protein>
    <submittedName>
        <fullName evidence="3">Uncharacterized protein</fullName>
    </submittedName>
</protein>
<feature type="region of interest" description="Disordered" evidence="1">
    <location>
        <begin position="34"/>
        <end position="55"/>
    </location>
</feature>
<gene>
    <name evidence="3" type="ORF">Scep_018863</name>
</gene>
<dbReference type="AlphaFoldDB" id="A0AAP0I9T9"/>
<evidence type="ECO:0000313" key="3">
    <source>
        <dbReference type="EMBL" id="KAK9111344.1"/>
    </source>
</evidence>
<keyword evidence="4" id="KW-1185">Reference proteome</keyword>
<keyword evidence="2" id="KW-1133">Transmembrane helix</keyword>
<evidence type="ECO:0000256" key="2">
    <source>
        <dbReference type="SAM" id="Phobius"/>
    </source>
</evidence>
<dbReference type="Proteomes" id="UP001419268">
    <property type="component" value="Unassembled WGS sequence"/>
</dbReference>
<feature type="transmembrane region" description="Helical" evidence="2">
    <location>
        <begin position="82"/>
        <end position="106"/>
    </location>
</feature>
<proteinExistence type="predicted"/>
<accession>A0AAP0I9T9</accession>
<reference evidence="3 4" key="1">
    <citation type="submission" date="2024-01" db="EMBL/GenBank/DDBJ databases">
        <title>Genome assemblies of Stephania.</title>
        <authorList>
            <person name="Yang L."/>
        </authorList>
    </citation>
    <scope>NUCLEOTIDE SEQUENCE [LARGE SCALE GENOMIC DNA]</scope>
    <source>
        <strain evidence="3">JXDWG</strain>
        <tissue evidence="3">Leaf</tissue>
    </source>
</reference>
<keyword evidence="2" id="KW-0812">Transmembrane</keyword>
<sequence length="139" mass="14913">MVTVGSRGSAKRGDGGGAAADCRCCEVRTPSIRRRDRRRKRPCRDQLSVTRPAHPSLHSAVRHRVTHHAFERATLSLRVSSIARVVVFGLAAHCACEIAVILRIIILGPSSALPRSDQCPAATTCRRAASSPSPSPSAR</sequence>
<keyword evidence="2" id="KW-0472">Membrane</keyword>
<evidence type="ECO:0000313" key="4">
    <source>
        <dbReference type="Proteomes" id="UP001419268"/>
    </source>
</evidence>
<name>A0AAP0I9T9_9MAGN</name>
<dbReference type="EMBL" id="JBBNAG010000008">
    <property type="protein sequence ID" value="KAK9111344.1"/>
    <property type="molecule type" value="Genomic_DNA"/>
</dbReference>
<comment type="caution">
    <text evidence="3">The sequence shown here is derived from an EMBL/GenBank/DDBJ whole genome shotgun (WGS) entry which is preliminary data.</text>
</comment>
<organism evidence="3 4">
    <name type="scientific">Stephania cephalantha</name>
    <dbReference type="NCBI Taxonomy" id="152367"/>
    <lineage>
        <taxon>Eukaryota</taxon>
        <taxon>Viridiplantae</taxon>
        <taxon>Streptophyta</taxon>
        <taxon>Embryophyta</taxon>
        <taxon>Tracheophyta</taxon>
        <taxon>Spermatophyta</taxon>
        <taxon>Magnoliopsida</taxon>
        <taxon>Ranunculales</taxon>
        <taxon>Menispermaceae</taxon>
        <taxon>Menispermoideae</taxon>
        <taxon>Cissampelideae</taxon>
        <taxon>Stephania</taxon>
    </lineage>
</organism>